<name>A0A7K4FNK2_9ARCH</name>
<organism evidence="2 3">
    <name type="scientific">Ferroplasma acidiphilum</name>
    <dbReference type="NCBI Taxonomy" id="74969"/>
    <lineage>
        <taxon>Archaea</taxon>
        <taxon>Methanobacteriati</taxon>
        <taxon>Thermoplasmatota</taxon>
        <taxon>Thermoplasmata</taxon>
        <taxon>Thermoplasmatales</taxon>
        <taxon>Ferroplasmaceae</taxon>
        <taxon>Ferroplasma</taxon>
    </lineage>
</organism>
<feature type="domain" description="Transcription regulator TrmB C-terminal" evidence="1">
    <location>
        <begin position="4"/>
        <end position="44"/>
    </location>
</feature>
<dbReference type="EMBL" id="JABGBP010000256">
    <property type="protein sequence ID" value="NOL60586.1"/>
    <property type="molecule type" value="Genomic_DNA"/>
</dbReference>
<evidence type="ECO:0000313" key="3">
    <source>
        <dbReference type="Proteomes" id="UP000546917"/>
    </source>
</evidence>
<dbReference type="Pfam" id="PF11495">
    <property type="entry name" value="Regulator_TrmB"/>
    <property type="match status" value="1"/>
</dbReference>
<dbReference type="Proteomes" id="UP000546917">
    <property type="component" value="Unassembled WGS sequence"/>
</dbReference>
<accession>A0A7K4FNK2</accession>
<dbReference type="SUPFAM" id="SSF159071">
    <property type="entry name" value="TrmB C-terminal domain-like"/>
    <property type="match status" value="1"/>
</dbReference>
<comment type="caution">
    <text evidence="2">The sequence shown here is derived from an EMBL/GenBank/DDBJ whole genome shotgun (WGS) entry which is preliminary data.</text>
</comment>
<evidence type="ECO:0000313" key="2">
    <source>
        <dbReference type="EMBL" id="NOL60586.1"/>
    </source>
</evidence>
<evidence type="ECO:0000259" key="1">
    <source>
        <dbReference type="Pfam" id="PF11495"/>
    </source>
</evidence>
<sequence length="50" mass="5742">VKGTDVIPGYKNSFLIETDERVFTVGGRLTRIEDIRLEKFQLTAEKNNTK</sequence>
<gene>
    <name evidence="2" type="ORF">HLB00_07060</name>
</gene>
<feature type="non-terminal residue" evidence="2">
    <location>
        <position position="1"/>
    </location>
</feature>
<protein>
    <submittedName>
        <fullName evidence="2">TrmB family transcriptional regulator</fullName>
    </submittedName>
</protein>
<dbReference type="AlphaFoldDB" id="A0A7K4FNK2"/>
<dbReference type="InterPro" id="IPR021586">
    <property type="entry name" value="Tscrpt_reg_TrmB_C"/>
</dbReference>
<reference evidence="2 3" key="1">
    <citation type="submission" date="2020-05" db="EMBL/GenBank/DDBJ databases">
        <authorList>
            <person name="Zhang R."/>
        </authorList>
    </citation>
    <scope>NUCLEOTIDE SEQUENCE [LARGE SCALE GENOMIC DNA]</scope>
    <source>
        <strain evidence="2 3">DSM 28986</strain>
    </source>
</reference>
<proteinExistence type="predicted"/>